<organism evidence="12 13">
    <name type="scientific">Curvibacter microcysteis</name>
    <dbReference type="NCBI Taxonomy" id="3026419"/>
    <lineage>
        <taxon>Bacteria</taxon>
        <taxon>Pseudomonadati</taxon>
        <taxon>Pseudomonadota</taxon>
        <taxon>Betaproteobacteria</taxon>
        <taxon>Burkholderiales</taxon>
        <taxon>Comamonadaceae</taxon>
        <taxon>Curvibacter</taxon>
    </lineage>
</organism>
<proteinExistence type="inferred from homology"/>
<evidence type="ECO:0000256" key="7">
    <source>
        <dbReference type="ARBA" id="ARBA00022989"/>
    </source>
</evidence>
<comment type="caution">
    <text evidence="12">The sequence shown here is derived from an EMBL/GenBank/DDBJ whole genome shotgun (WGS) entry which is preliminary data.</text>
</comment>
<evidence type="ECO:0000256" key="1">
    <source>
        <dbReference type="ARBA" id="ARBA00004377"/>
    </source>
</evidence>
<dbReference type="InterPro" id="IPR022346">
    <property type="entry name" value="T2SS_GspH"/>
</dbReference>
<dbReference type="Gene3D" id="3.55.40.10">
    <property type="entry name" value="minor pseudopilin epsh domain"/>
    <property type="match status" value="1"/>
</dbReference>
<evidence type="ECO:0000259" key="11">
    <source>
        <dbReference type="Pfam" id="PF12019"/>
    </source>
</evidence>
<evidence type="ECO:0000256" key="3">
    <source>
        <dbReference type="ARBA" id="ARBA00022475"/>
    </source>
</evidence>
<evidence type="ECO:0000256" key="10">
    <source>
        <dbReference type="ARBA" id="ARBA00030775"/>
    </source>
</evidence>
<dbReference type="InterPro" id="IPR012902">
    <property type="entry name" value="N_methyl_site"/>
</dbReference>
<name>A0ABT5MPI7_9BURK</name>
<keyword evidence="5" id="KW-0997">Cell inner membrane</keyword>
<dbReference type="SUPFAM" id="SSF54523">
    <property type="entry name" value="Pili subunits"/>
    <property type="match status" value="1"/>
</dbReference>
<protein>
    <recommendedName>
        <fullName evidence="2">Type II secretion system protein H</fullName>
    </recommendedName>
    <alternativeName>
        <fullName evidence="10">General secretion pathway protein H</fullName>
    </alternativeName>
</protein>
<accession>A0ABT5MPI7</accession>
<keyword evidence="8" id="KW-0472">Membrane</keyword>
<evidence type="ECO:0000256" key="9">
    <source>
        <dbReference type="ARBA" id="ARBA00025772"/>
    </source>
</evidence>
<dbReference type="Pfam" id="PF12019">
    <property type="entry name" value="GspH"/>
    <property type="match status" value="1"/>
</dbReference>
<sequence>MTLPEVLVCLALLALLGGAAWPSLRQFLERQRTEAAANHMVAALQRARLEGLRRSGGVVLARLSGPDCPASPAADWSCGWLLFVDDNNDKRWTPGELVLQQYPLQDQTLVRRSVNAVSLSVNRWGHWGALVFSFSFIPPSGSLAASVQLCGSSGGRVRKISGAVQCEPT</sequence>
<evidence type="ECO:0000313" key="13">
    <source>
        <dbReference type="Proteomes" id="UP001528672"/>
    </source>
</evidence>
<keyword evidence="3" id="KW-1003">Cell membrane</keyword>
<evidence type="ECO:0000256" key="4">
    <source>
        <dbReference type="ARBA" id="ARBA00022481"/>
    </source>
</evidence>
<dbReference type="EMBL" id="JAQSIO010000015">
    <property type="protein sequence ID" value="MDD0817141.1"/>
    <property type="molecule type" value="Genomic_DNA"/>
</dbReference>
<comment type="subcellular location">
    <subcellularLocation>
        <location evidence="1">Cell inner membrane</location>
        <topology evidence="1">Single-pass membrane protein</topology>
    </subcellularLocation>
</comment>
<reference evidence="12 13" key="1">
    <citation type="submission" date="2023-02" db="EMBL/GenBank/DDBJ databases">
        <title>Bacterial whole genome sequence for Curvibacter sp. HBC28.</title>
        <authorList>
            <person name="Le V."/>
            <person name="Ko S.-R."/>
            <person name="Ahn C.-Y."/>
            <person name="Oh H.-M."/>
        </authorList>
    </citation>
    <scope>NUCLEOTIDE SEQUENCE [LARGE SCALE GENOMIC DNA]</scope>
    <source>
        <strain evidence="12 13">HBC28</strain>
    </source>
</reference>
<gene>
    <name evidence="12" type="ORF">PSQ39_21080</name>
</gene>
<evidence type="ECO:0000256" key="5">
    <source>
        <dbReference type="ARBA" id="ARBA00022519"/>
    </source>
</evidence>
<evidence type="ECO:0000256" key="2">
    <source>
        <dbReference type="ARBA" id="ARBA00021549"/>
    </source>
</evidence>
<feature type="domain" description="General secretion pathway GspH" evidence="11">
    <location>
        <begin position="36"/>
        <end position="156"/>
    </location>
</feature>
<keyword evidence="6" id="KW-0812">Transmembrane</keyword>
<comment type="similarity">
    <text evidence="9">Belongs to the GSP H family.</text>
</comment>
<keyword evidence="7" id="KW-1133">Transmembrane helix</keyword>
<dbReference type="Proteomes" id="UP001528672">
    <property type="component" value="Unassembled WGS sequence"/>
</dbReference>
<dbReference type="NCBIfam" id="TIGR02532">
    <property type="entry name" value="IV_pilin_GFxxxE"/>
    <property type="match status" value="1"/>
</dbReference>
<evidence type="ECO:0000256" key="8">
    <source>
        <dbReference type="ARBA" id="ARBA00023136"/>
    </source>
</evidence>
<dbReference type="InterPro" id="IPR045584">
    <property type="entry name" value="Pilin-like"/>
</dbReference>
<evidence type="ECO:0000313" key="12">
    <source>
        <dbReference type="EMBL" id="MDD0817141.1"/>
    </source>
</evidence>
<keyword evidence="4" id="KW-0488">Methylation</keyword>
<keyword evidence="13" id="KW-1185">Reference proteome</keyword>
<evidence type="ECO:0000256" key="6">
    <source>
        <dbReference type="ARBA" id="ARBA00022692"/>
    </source>
</evidence>